<evidence type="ECO:0000313" key="3">
    <source>
        <dbReference type="Proteomes" id="UP000266841"/>
    </source>
</evidence>
<proteinExistence type="predicted"/>
<gene>
    <name evidence="2" type="ORF">THAOC_04797</name>
</gene>
<feature type="non-terminal residue" evidence="2">
    <location>
        <position position="1"/>
    </location>
</feature>
<evidence type="ECO:0000256" key="1">
    <source>
        <dbReference type="SAM" id="Coils"/>
    </source>
</evidence>
<accession>K0T4B1</accession>
<sequence length="75" mass="8534">DPDEMDPFRALVATVNDWTSLVDRRLMVQSALERNRALIKQLAERNLELEAKLKGIELMLNSVLSGSKRTHGQLM</sequence>
<feature type="coiled-coil region" evidence="1">
    <location>
        <begin position="32"/>
        <end position="59"/>
    </location>
</feature>
<keyword evidence="3" id="KW-1185">Reference proteome</keyword>
<name>K0T4B1_THAOC</name>
<reference evidence="2 3" key="1">
    <citation type="journal article" date="2012" name="Genome Biol.">
        <title>Genome and low-iron response of an oceanic diatom adapted to chronic iron limitation.</title>
        <authorList>
            <person name="Lommer M."/>
            <person name="Specht M."/>
            <person name="Roy A.S."/>
            <person name="Kraemer L."/>
            <person name="Andreson R."/>
            <person name="Gutowska M.A."/>
            <person name="Wolf J."/>
            <person name="Bergner S.V."/>
            <person name="Schilhabel M.B."/>
            <person name="Klostermeier U.C."/>
            <person name="Beiko R.G."/>
            <person name="Rosenstiel P."/>
            <person name="Hippler M."/>
            <person name="Laroche J."/>
        </authorList>
    </citation>
    <scope>NUCLEOTIDE SEQUENCE [LARGE SCALE GENOMIC DNA]</scope>
    <source>
        <strain evidence="2 3">CCMP1005</strain>
    </source>
</reference>
<organism evidence="2 3">
    <name type="scientific">Thalassiosira oceanica</name>
    <name type="common">Marine diatom</name>
    <dbReference type="NCBI Taxonomy" id="159749"/>
    <lineage>
        <taxon>Eukaryota</taxon>
        <taxon>Sar</taxon>
        <taxon>Stramenopiles</taxon>
        <taxon>Ochrophyta</taxon>
        <taxon>Bacillariophyta</taxon>
        <taxon>Coscinodiscophyceae</taxon>
        <taxon>Thalassiosirophycidae</taxon>
        <taxon>Thalassiosirales</taxon>
        <taxon>Thalassiosiraceae</taxon>
        <taxon>Thalassiosira</taxon>
    </lineage>
</organism>
<protein>
    <submittedName>
        <fullName evidence="2">Uncharacterized protein</fullName>
    </submittedName>
</protein>
<keyword evidence="1" id="KW-0175">Coiled coil</keyword>
<evidence type="ECO:0000313" key="2">
    <source>
        <dbReference type="EMBL" id="EJK73568.1"/>
    </source>
</evidence>
<dbReference type="AlphaFoldDB" id="K0T4B1"/>
<comment type="caution">
    <text evidence="2">The sequence shown here is derived from an EMBL/GenBank/DDBJ whole genome shotgun (WGS) entry which is preliminary data.</text>
</comment>
<dbReference type="Proteomes" id="UP000266841">
    <property type="component" value="Unassembled WGS sequence"/>
</dbReference>
<dbReference type="EMBL" id="AGNL01004390">
    <property type="protein sequence ID" value="EJK73568.1"/>
    <property type="molecule type" value="Genomic_DNA"/>
</dbReference>